<evidence type="ECO:0000256" key="1">
    <source>
        <dbReference type="SAM" id="SignalP"/>
    </source>
</evidence>
<comment type="caution">
    <text evidence="2">The sequence shown here is derived from an EMBL/GenBank/DDBJ whole genome shotgun (WGS) entry which is preliminary data.</text>
</comment>
<dbReference type="Proteomes" id="UP000466307">
    <property type="component" value="Unassembled WGS sequence"/>
</dbReference>
<keyword evidence="3" id="KW-1185">Reference proteome</keyword>
<gene>
    <name evidence="2" type="ORF">GYA93_00635</name>
</gene>
<protein>
    <submittedName>
        <fullName evidence="2">Uncharacterized protein</fullName>
    </submittedName>
</protein>
<dbReference type="EMBL" id="JAADZU010000001">
    <property type="protein sequence ID" value="NDK88093.1"/>
    <property type="molecule type" value="Genomic_DNA"/>
</dbReference>
<organism evidence="2 3">
    <name type="scientific">Gordonia desulfuricans</name>
    <dbReference type="NCBI Taxonomy" id="89051"/>
    <lineage>
        <taxon>Bacteria</taxon>
        <taxon>Bacillati</taxon>
        <taxon>Actinomycetota</taxon>
        <taxon>Actinomycetes</taxon>
        <taxon>Mycobacteriales</taxon>
        <taxon>Gordoniaceae</taxon>
        <taxon>Gordonia</taxon>
    </lineage>
</organism>
<dbReference type="AlphaFoldDB" id="A0A7K3LIU0"/>
<evidence type="ECO:0000313" key="3">
    <source>
        <dbReference type="Proteomes" id="UP000466307"/>
    </source>
</evidence>
<feature type="chain" id="PRO_5029846748" evidence="1">
    <location>
        <begin position="29"/>
        <end position="118"/>
    </location>
</feature>
<accession>A0A7K3LIU0</accession>
<evidence type="ECO:0000313" key="2">
    <source>
        <dbReference type="EMBL" id="NDK88093.1"/>
    </source>
</evidence>
<proteinExistence type="predicted"/>
<name>A0A7K3LIU0_9ACTN</name>
<keyword evidence="1" id="KW-0732">Signal</keyword>
<reference evidence="2 3" key="1">
    <citation type="submission" date="2020-01" db="EMBL/GenBank/DDBJ databases">
        <title>Investigation of new actinobacteria for the biodesulphurisation of diesel fuel.</title>
        <authorList>
            <person name="Athi Narayanan S.M."/>
        </authorList>
    </citation>
    <scope>NUCLEOTIDE SEQUENCE [LARGE SCALE GENOMIC DNA]</scope>
    <source>
        <strain evidence="2 3">213E</strain>
    </source>
</reference>
<sequence length="118" mass="11929">MKRLILLSTAVGATAVAGLAVGGGVASAAVPDGTYNLCVETRYGSSVEQKCSPYEVKGDQLIGTAGTPLTLVQTATGGYADIPPVSRLTLIRTSTGFKAINSVLGVPVATSSFNPVEN</sequence>
<feature type="signal peptide" evidence="1">
    <location>
        <begin position="1"/>
        <end position="28"/>
    </location>
</feature>